<keyword evidence="3" id="KW-0233">DNA recombination</keyword>
<name>A0A5C5BXH3_EGGLN</name>
<dbReference type="Gene3D" id="1.10.443.10">
    <property type="entry name" value="Intergrase catalytic core"/>
    <property type="match status" value="1"/>
</dbReference>
<keyword evidence="2" id="KW-0238">DNA-binding</keyword>
<evidence type="ECO:0000256" key="2">
    <source>
        <dbReference type="ARBA" id="ARBA00023125"/>
    </source>
</evidence>
<dbReference type="EMBL" id="VEVP01000013">
    <property type="protein sequence ID" value="TNU91269.1"/>
    <property type="molecule type" value="Genomic_DNA"/>
</dbReference>
<dbReference type="PANTHER" id="PTHR30349">
    <property type="entry name" value="PHAGE INTEGRASE-RELATED"/>
    <property type="match status" value="1"/>
</dbReference>
<evidence type="ECO:0000256" key="1">
    <source>
        <dbReference type="ARBA" id="ARBA00008857"/>
    </source>
</evidence>
<dbReference type="InterPro" id="IPR011010">
    <property type="entry name" value="DNA_brk_join_enz"/>
</dbReference>
<dbReference type="AlphaFoldDB" id="A0A5C5BXH3"/>
<evidence type="ECO:0000256" key="3">
    <source>
        <dbReference type="ARBA" id="ARBA00023172"/>
    </source>
</evidence>
<accession>A0A5C5BXH3</accession>
<dbReference type="PANTHER" id="PTHR30349:SF64">
    <property type="entry name" value="PROPHAGE INTEGRASE INTD-RELATED"/>
    <property type="match status" value="1"/>
</dbReference>
<gene>
    <name evidence="5" type="ORF">FIC87_07355</name>
</gene>
<dbReference type="InterPro" id="IPR002104">
    <property type="entry name" value="Integrase_catalytic"/>
</dbReference>
<evidence type="ECO:0000259" key="4">
    <source>
        <dbReference type="PROSITE" id="PS51898"/>
    </source>
</evidence>
<feature type="domain" description="Tyr recombinase" evidence="4">
    <location>
        <begin position="252"/>
        <end position="454"/>
    </location>
</feature>
<dbReference type="Pfam" id="PF00589">
    <property type="entry name" value="Phage_integrase"/>
    <property type="match status" value="1"/>
</dbReference>
<dbReference type="InterPro" id="IPR010998">
    <property type="entry name" value="Integrase_recombinase_N"/>
</dbReference>
<protein>
    <submittedName>
        <fullName evidence="5">Site-specific integrase</fullName>
    </submittedName>
</protein>
<dbReference type="RefSeq" id="WP_114518100.1">
    <property type="nucleotide sequence ID" value="NZ_JANGBX010000002.1"/>
</dbReference>
<dbReference type="GO" id="GO:0006310">
    <property type="term" value="P:DNA recombination"/>
    <property type="evidence" value="ECO:0007669"/>
    <property type="project" value="UniProtKB-KW"/>
</dbReference>
<dbReference type="InterPro" id="IPR013762">
    <property type="entry name" value="Integrase-like_cat_sf"/>
</dbReference>
<proteinExistence type="inferred from homology"/>
<dbReference type="InterPro" id="IPR050090">
    <property type="entry name" value="Tyrosine_recombinase_XerCD"/>
</dbReference>
<dbReference type="GO" id="GO:0015074">
    <property type="term" value="P:DNA integration"/>
    <property type="evidence" value="ECO:0007669"/>
    <property type="project" value="InterPro"/>
</dbReference>
<sequence>MRLGTKKLKCDKPYDIDEARKQKGLPRRHRKDSRTTAYELTIRIPANYRSYFDGKKKLTRVVYALNKKDDLKSQVESFEDEKNAHLERCLEERGSQSADASKDKDEFCKTPIGDYAERYVDIRSNGSVSSQTTTNELRYLKYVNASIGHIPICEVTAENIEDCLLNVPKFSEKWALERRARQEENRMTVRWAKKHGTLVKPFKPIKVAGPDMQAKVLKFIREVMNYALEKEDIAKNTAKAKFLTRLFKKSKPLIDPLMEDEAARFLQEVEKLALGYFKLSLLLLLNTGMRPEEMLAIRTGNIIFGEDETVIKITSVLDRDGTIREYPKSDASRRSVPVDDYTADVAREWIKTKAELFKEMGLKATMSMLLMGPDTRIWPYENWYKEWCKFVEAVGFEGTRPYALRHTFATLNLANGENIKTISVLLGHANPSYTLDLYAGYVPNTGMGIGTRYMNYLRRAA</sequence>
<comment type="similarity">
    <text evidence="1">Belongs to the 'phage' integrase family.</text>
</comment>
<reference evidence="5 6" key="1">
    <citation type="journal article" date="2005" name="Appl. Environ. Microbiol.">
        <title>Intestinal bacterial communities that produce active estrogen-like compounds enterodiol and enterolactone in humans.</title>
        <authorList>
            <person name="Clavel T."/>
            <person name="Henderson G."/>
            <person name="Alpert C.A."/>
            <person name="Philippe C."/>
            <person name="Rigottier-Gois L."/>
            <person name="Dore J."/>
            <person name="Blaut M."/>
        </authorList>
    </citation>
    <scope>NUCLEOTIDE SEQUENCE [LARGE SCALE GENOMIC DNA]</scope>
    <source>
        <strain evidence="5 6">SECO-MT75m2</strain>
    </source>
</reference>
<comment type="caution">
    <text evidence="5">The sequence shown here is derived from an EMBL/GenBank/DDBJ whole genome shotgun (WGS) entry which is preliminary data.</text>
</comment>
<evidence type="ECO:0000313" key="5">
    <source>
        <dbReference type="EMBL" id="TNU91269.1"/>
    </source>
</evidence>
<dbReference type="SUPFAM" id="SSF56349">
    <property type="entry name" value="DNA breaking-rejoining enzymes"/>
    <property type="match status" value="1"/>
</dbReference>
<dbReference type="GO" id="GO:0003677">
    <property type="term" value="F:DNA binding"/>
    <property type="evidence" value="ECO:0007669"/>
    <property type="project" value="UniProtKB-KW"/>
</dbReference>
<dbReference type="Proteomes" id="UP000312594">
    <property type="component" value="Unassembled WGS sequence"/>
</dbReference>
<evidence type="ECO:0000313" key="6">
    <source>
        <dbReference type="Proteomes" id="UP000312594"/>
    </source>
</evidence>
<dbReference type="Gene3D" id="1.10.150.130">
    <property type="match status" value="1"/>
</dbReference>
<organism evidence="5 6">
    <name type="scientific">Eggerthella lenta</name>
    <name type="common">Eubacterium lentum</name>
    <dbReference type="NCBI Taxonomy" id="84112"/>
    <lineage>
        <taxon>Bacteria</taxon>
        <taxon>Bacillati</taxon>
        <taxon>Actinomycetota</taxon>
        <taxon>Coriobacteriia</taxon>
        <taxon>Eggerthellales</taxon>
        <taxon>Eggerthellaceae</taxon>
        <taxon>Eggerthella</taxon>
    </lineage>
</organism>
<dbReference type="CDD" id="cd01189">
    <property type="entry name" value="INT_ICEBs1_C_like"/>
    <property type="match status" value="1"/>
</dbReference>
<dbReference type="PROSITE" id="PS51898">
    <property type="entry name" value="TYR_RECOMBINASE"/>
    <property type="match status" value="1"/>
</dbReference>